<dbReference type="AlphaFoldDB" id="A0A0M8NZ75"/>
<dbReference type="Proteomes" id="UP000037696">
    <property type="component" value="Unassembled WGS sequence"/>
</dbReference>
<name>A0A0M8NZ75_9EURO</name>
<gene>
    <name evidence="1" type="ORF">ACN38_g12048</name>
</gene>
<organism evidence="1 2">
    <name type="scientific">Penicillium nordicum</name>
    <dbReference type="NCBI Taxonomy" id="229535"/>
    <lineage>
        <taxon>Eukaryota</taxon>
        <taxon>Fungi</taxon>
        <taxon>Dikarya</taxon>
        <taxon>Ascomycota</taxon>
        <taxon>Pezizomycotina</taxon>
        <taxon>Eurotiomycetes</taxon>
        <taxon>Eurotiomycetidae</taxon>
        <taxon>Eurotiales</taxon>
        <taxon>Aspergillaceae</taxon>
        <taxon>Penicillium</taxon>
    </lineage>
</organism>
<sequence length="95" mass="10608">MTKKSGILMKFLVKLNSYIFLTGPSLSLGLKRLKKSWSKNSLAVDSMRQVDIKTTVAIVIIGWDSMPILLNDEQMSVAKMHTKTYSGQGSNPLLY</sequence>
<protein>
    <submittedName>
        <fullName evidence="1">Uncharacterized protein</fullName>
    </submittedName>
</protein>
<evidence type="ECO:0000313" key="2">
    <source>
        <dbReference type="Proteomes" id="UP000037696"/>
    </source>
</evidence>
<dbReference type="EMBL" id="LHQQ01000347">
    <property type="protein sequence ID" value="KOS37170.1"/>
    <property type="molecule type" value="Genomic_DNA"/>
</dbReference>
<proteinExistence type="predicted"/>
<comment type="caution">
    <text evidence="1">The sequence shown here is derived from an EMBL/GenBank/DDBJ whole genome shotgun (WGS) entry which is preliminary data.</text>
</comment>
<evidence type="ECO:0000313" key="1">
    <source>
        <dbReference type="EMBL" id="KOS37170.1"/>
    </source>
</evidence>
<reference evidence="1 2" key="1">
    <citation type="submission" date="2015-08" db="EMBL/GenBank/DDBJ databases">
        <title>Genome sequencing of Penicillium nordicum.</title>
        <authorList>
            <person name="Nguyen H.D."/>
            <person name="Seifert K.A."/>
        </authorList>
    </citation>
    <scope>NUCLEOTIDE SEQUENCE [LARGE SCALE GENOMIC DNA]</scope>
    <source>
        <strain evidence="1 2">DAOMC 185683</strain>
    </source>
</reference>
<accession>A0A0M8NZ75</accession>
<keyword evidence="2" id="KW-1185">Reference proteome</keyword>